<comment type="caution">
    <text evidence="1">The sequence shown here is derived from an EMBL/GenBank/DDBJ whole genome shotgun (WGS) entry which is preliminary data.</text>
</comment>
<proteinExistence type="predicted"/>
<reference evidence="2" key="1">
    <citation type="journal article" date="2019" name="Int. J. Syst. Evol. Microbiol.">
        <title>The Global Catalogue of Microorganisms (GCM) 10K type strain sequencing project: providing services to taxonomists for standard genome sequencing and annotation.</title>
        <authorList>
            <consortium name="The Broad Institute Genomics Platform"/>
            <consortium name="The Broad Institute Genome Sequencing Center for Infectious Disease"/>
            <person name="Wu L."/>
            <person name="Ma J."/>
        </authorList>
    </citation>
    <scope>NUCLEOTIDE SEQUENCE [LARGE SCALE GENOMIC DNA]</scope>
    <source>
        <strain evidence="2">JCM 1407</strain>
    </source>
</reference>
<name>A0ABP3UM37_9CLOT</name>
<accession>A0ABP3UM37</accession>
<evidence type="ECO:0000313" key="2">
    <source>
        <dbReference type="Proteomes" id="UP001501510"/>
    </source>
</evidence>
<gene>
    <name evidence="1" type="primary">bcmB</name>
    <name evidence="1" type="ORF">GCM10008906_15580</name>
</gene>
<organism evidence="1 2">
    <name type="scientific">Clostridium oceanicum</name>
    <dbReference type="NCBI Taxonomy" id="1543"/>
    <lineage>
        <taxon>Bacteria</taxon>
        <taxon>Bacillati</taxon>
        <taxon>Bacillota</taxon>
        <taxon>Clostridia</taxon>
        <taxon>Eubacteriales</taxon>
        <taxon>Clostridiaceae</taxon>
        <taxon>Clostridium</taxon>
    </lineage>
</organism>
<dbReference type="EMBL" id="BAAACG010000008">
    <property type="protein sequence ID" value="GAA0738312.1"/>
    <property type="molecule type" value="Genomic_DNA"/>
</dbReference>
<dbReference type="SUPFAM" id="SSF52309">
    <property type="entry name" value="N-(deoxy)ribosyltransferase-like"/>
    <property type="match status" value="1"/>
</dbReference>
<dbReference type="Proteomes" id="UP001501510">
    <property type="component" value="Unassembled WGS sequence"/>
</dbReference>
<protein>
    <submittedName>
        <fullName evidence="1">5-hydroxymethylcytidine 5'-monophosphate nucleosidase subunit BcmB</fullName>
    </submittedName>
</protein>
<evidence type="ECO:0000313" key="1">
    <source>
        <dbReference type="EMBL" id="GAA0738312.1"/>
    </source>
</evidence>
<keyword evidence="2" id="KW-1185">Reference proteome</keyword>
<sequence>MIMDKRVFLAAPFKGVIKKNGSIMKEEQKKIIENLILFLEERGWKVDNAHKREKWGANFMSPNQCTKLDYDAIKVCDLFIGFPGLPASPGTHIEIGWASAMGKKIILLLAEKKENYAYLIRGLHTVGNVDYIIYKNEKEYLQKLDLYLKGDNNEV</sequence>
<dbReference type="Gene3D" id="3.40.50.450">
    <property type="match status" value="1"/>
</dbReference>